<evidence type="ECO:0000256" key="1">
    <source>
        <dbReference type="ARBA" id="ARBA00004141"/>
    </source>
</evidence>
<dbReference type="GeneID" id="81351547"/>
<evidence type="ECO:0000313" key="9">
    <source>
        <dbReference type="Proteomes" id="UP001149074"/>
    </source>
</evidence>
<feature type="region of interest" description="Disordered" evidence="5">
    <location>
        <begin position="1"/>
        <end position="22"/>
    </location>
</feature>
<dbReference type="PANTHER" id="PTHR23502">
    <property type="entry name" value="MAJOR FACILITATOR SUPERFAMILY"/>
    <property type="match status" value="1"/>
</dbReference>
<evidence type="ECO:0000259" key="7">
    <source>
        <dbReference type="PROSITE" id="PS50850"/>
    </source>
</evidence>
<feature type="transmembrane region" description="Helical" evidence="6">
    <location>
        <begin position="143"/>
        <end position="160"/>
    </location>
</feature>
<dbReference type="GO" id="GO:0022857">
    <property type="term" value="F:transmembrane transporter activity"/>
    <property type="evidence" value="ECO:0007669"/>
    <property type="project" value="InterPro"/>
</dbReference>
<feature type="transmembrane region" description="Helical" evidence="6">
    <location>
        <begin position="260"/>
        <end position="279"/>
    </location>
</feature>
<dbReference type="EMBL" id="JAPQKI010000001">
    <property type="protein sequence ID" value="KAJ5112019.1"/>
    <property type="molecule type" value="Genomic_DNA"/>
</dbReference>
<dbReference type="OrthoDB" id="2533084at2759"/>
<evidence type="ECO:0000256" key="2">
    <source>
        <dbReference type="ARBA" id="ARBA00022692"/>
    </source>
</evidence>
<dbReference type="InterPro" id="IPR020846">
    <property type="entry name" value="MFS_dom"/>
</dbReference>
<evidence type="ECO:0000256" key="6">
    <source>
        <dbReference type="SAM" id="Phobius"/>
    </source>
</evidence>
<comment type="subcellular location">
    <subcellularLocation>
        <location evidence="1">Membrane</location>
        <topology evidence="1">Multi-pass membrane protein</topology>
    </subcellularLocation>
</comment>
<keyword evidence="9" id="KW-1185">Reference proteome</keyword>
<accession>A0A9W9KM99</accession>
<keyword evidence="2 6" id="KW-0812">Transmembrane</keyword>
<feature type="transmembrane region" description="Helical" evidence="6">
    <location>
        <begin position="370"/>
        <end position="389"/>
    </location>
</feature>
<comment type="caution">
    <text evidence="8">The sequence shown here is derived from an EMBL/GenBank/DDBJ whole genome shotgun (WGS) entry which is preliminary data.</text>
</comment>
<feature type="transmembrane region" description="Helical" evidence="6">
    <location>
        <begin position="330"/>
        <end position="350"/>
    </location>
</feature>
<dbReference type="PANTHER" id="PTHR23502:SF2">
    <property type="entry name" value="TRANSPORTER, PUTATIVE (AFU_ORTHOLOGUE AFUA_2G08910)-RELATED"/>
    <property type="match status" value="1"/>
</dbReference>
<dbReference type="InterPro" id="IPR011701">
    <property type="entry name" value="MFS"/>
</dbReference>
<dbReference type="Pfam" id="PF07690">
    <property type="entry name" value="MFS_1"/>
    <property type="match status" value="1"/>
</dbReference>
<dbReference type="Proteomes" id="UP001149074">
    <property type="component" value="Unassembled WGS sequence"/>
</dbReference>
<proteinExistence type="predicted"/>
<dbReference type="SUPFAM" id="SSF103473">
    <property type="entry name" value="MFS general substrate transporter"/>
    <property type="match status" value="1"/>
</dbReference>
<protein>
    <recommendedName>
        <fullName evidence="7">Major facilitator superfamily (MFS) profile domain-containing protein</fullName>
    </recommendedName>
</protein>
<organism evidence="8 9">
    <name type="scientific">Penicillium argentinense</name>
    <dbReference type="NCBI Taxonomy" id="1131581"/>
    <lineage>
        <taxon>Eukaryota</taxon>
        <taxon>Fungi</taxon>
        <taxon>Dikarya</taxon>
        <taxon>Ascomycota</taxon>
        <taxon>Pezizomycotina</taxon>
        <taxon>Eurotiomycetes</taxon>
        <taxon>Eurotiomycetidae</taxon>
        <taxon>Eurotiales</taxon>
        <taxon>Aspergillaceae</taxon>
        <taxon>Penicillium</taxon>
    </lineage>
</organism>
<feature type="transmembrane region" description="Helical" evidence="6">
    <location>
        <begin position="107"/>
        <end position="131"/>
    </location>
</feature>
<dbReference type="FunFam" id="1.20.1250.20:FF:000318">
    <property type="entry name" value="MFS multidrug transporter, putative"/>
    <property type="match status" value="1"/>
</dbReference>
<sequence length="586" mass="64404">SHPISAEFVESGGGEPRPRIDGEDAIEVTGSIAMEKTSNNSQHVEGAPTLESGKNQAFYVEDRVAHLSEEHRQYLLARHGTLDLDPIPDMNDADPYNWPTWRKTLNLSLVVFHAMIGLFTAASIQSAFVNISADLGVSMQRTSYLVSLFIAVLGGAPLFWRPLGNRFGRRPIFLISLICSLVGNIGCAESHSYGTMGLCRAITAFFISPAAAIGSAVVAEVFFKRDRARCMGYWTLMVTIGVPIAPFLFGFAVMRVGYRWIYWTLAIVNGIQFILYLLLGSESLYLRNETASSNVTSVNEGMFKFRRIDPTPLRPWDFIQPLSYVAKPCVMIPAAAYAMIFLWGSIMLTIEIPQIFPEQFGFNTQQVGMQFLGLIIGSVLGEQIGGLISDRWMLLRQKRGGVYPEPEFRLWLSYIGHALTVCGVVVFCIQLGKAGESWNITPIVGAAVAASGNQIVTTINITYAVDCYRADAASVGVFITFVRQMWGFIGPFWFPEMFENVGWGAGAVAGIEVALNGGLLKSYAGGLMQLDLVAHGSLPHVPELSLGMVKARADEGKCKNVRTTTRVIESLETKQSLKYSRMILAK</sequence>
<dbReference type="Gene3D" id="1.20.1250.20">
    <property type="entry name" value="MFS general substrate transporter like domains"/>
    <property type="match status" value="1"/>
</dbReference>
<feature type="transmembrane region" description="Helical" evidence="6">
    <location>
        <begin position="200"/>
        <end position="222"/>
    </location>
</feature>
<dbReference type="InterPro" id="IPR036259">
    <property type="entry name" value="MFS_trans_sf"/>
</dbReference>
<feature type="non-terminal residue" evidence="8">
    <location>
        <position position="1"/>
    </location>
</feature>
<evidence type="ECO:0000256" key="4">
    <source>
        <dbReference type="ARBA" id="ARBA00023136"/>
    </source>
</evidence>
<keyword evidence="3 6" id="KW-1133">Transmembrane helix</keyword>
<feature type="transmembrane region" description="Helical" evidence="6">
    <location>
        <begin position="172"/>
        <end position="194"/>
    </location>
</feature>
<reference evidence="8" key="2">
    <citation type="journal article" date="2023" name="IMA Fungus">
        <title>Comparative genomic study of the Penicillium genus elucidates a diverse pangenome and 15 lateral gene transfer events.</title>
        <authorList>
            <person name="Petersen C."/>
            <person name="Sorensen T."/>
            <person name="Nielsen M.R."/>
            <person name="Sondergaard T.E."/>
            <person name="Sorensen J.L."/>
            <person name="Fitzpatrick D.A."/>
            <person name="Frisvad J.C."/>
            <person name="Nielsen K.L."/>
        </authorList>
    </citation>
    <scope>NUCLEOTIDE SEQUENCE</scope>
    <source>
        <strain evidence="8">IBT 30761</strain>
    </source>
</reference>
<dbReference type="GO" id="GO:0005886">
    <property type="term" value="C:plasma membrane"/>
    <property type="evidence" value="ECO:0007669"/>
    <property type="project" value="TreeGrafter"/>
</dbReference>
<evidence type="ECO:0000313" key="8">
    <source>
        <dbReference type="EMBL" id="KAJ5112019.1"/>
    </source>
</evidence>
<dbReference type="AlphaFoldDB" id="A0A9W9KM99"/>
<gene>
    <name evidence="8" type="ORF">N7532_000064</name>
</gene>
<reference evidence="8" key="1">
    <citation type="submission" date="2022-11" db="EMBL/GenBank/DDBJ databases">
        <authorList>
            <person name="Petersen C."/>
        </authorList>
    </citation>
    <scope>NUCLEOTIDE SEQUENCE</scope>
    <source>
        <strain evidence="8">IBT 30761</strain>
    </source>
</reference>
<name>A0A9W9KM99_9EURO</name>
<feature type="transmembrane region" description="Helical" evidence="6">
    <location>
        <begin position="410"/>
        <end position="432"/>
    </location>
</feature>
<feature type="domain" description="Major facilitator superfamily (MFS) profile" evidence="7">
    <location>
        <begin position="106"/>
        <end position="524"/>
    </location>
</feature>
<feature type="transmembrane region" description="Helical" evidence="6">
    <location>
        <begin position="234"/>
        <end position="254"/>
    </location>
</feature>
<dbReference type="PROSITE" id="PS50850">
    <property type="entry name" value="MFS"/>
    <property type="match status" value="1"/>
</dbReference>
<evidence type="ECO:0000256" key="3">
    <source>
        <dbReference type="ARBA" id="ARBA00022989"/>
    </source>
</evidence>
<keyword evidence="4 6" id="KW-0472">Membrane</keyword>
<evidence type="ECO:0000256" key="5">
    <source>
        <dbReference type="SAM" id="MobiDB-lite"/>
    </source>
</evidence>
<dbReference type="RefSeq" id="XP_056479792.1">
    <property type="nucleotide sequence ID" value="XM_056612568.1"/>
</dbReference>